<sequence>MHSESGSNLCLQVFEACSQFLPPRLAGPRLTNGSLFRPFHNSYRTWKDGAVVLRDDLIATAQHWEELGLAGQYAYPLPTPTEIARQKKEFKLFVTAHDLKGELASLLDTATDG</sequence>
<dbReference type="EMBL" id="ML738722">
    <property type="protein sequence ID" value="KAE8157490.1"/>
    <property type="molecule type" value="Genomic_DNA"/>
</dbReference>
<keyword evidence="2" id="KW-1185">Reference proteome</keyword>
<dbReference type="OrthoDB" id="2831558at2759"/>
<accession>A0A5N6UFZ1</accession>
<organism evidence="1 2">
    <name type="scientific">Aspergillus tamarii</name>
    <dbReference type="NCBI Taxonomy" id="41984"/>
    <lineage>
        <taxon>Eukaryota</taxon>
        <taxon>Fungi</taxon>
        <taxon>Dikarya</taxon>
        <taxon>Ascomycota</taxon>
        <taxon>Pezizomycotina</taxon>
        <taxon>Eurotiomycetes</taxon>
        <taxon>Eurotiomycetidae</taxon>
        <taxon>Eurotiales</taxon>
        <taxon>Aspergillaceae</taxon>
        <taxon>Aspergillus</taxon>
        <taxon>Aspergillus subgen. Circumdati</taxon>
    </lineage>
</organism>
<reference evidence="1 2" key="1">
    <citation type="submission" date="2019-04" db="EMBL/GenBank/DDBJ databases">
        <title>Friends and foes A comparative genomics study of 23 Aspergillus species from section Flavi.</title>
        <authorList>
            <consortium name="DOE Joint Genome Institute"/>
            <person name="Kjaerbolling I."/>
            <person name="Vesth T."/>
            <person name="Frisvad J.C."/>
            <person name="Nybo J.L."/>
            <person name="Theobald S."/>
            <person name="Kildgaard S."/>
            <person name="Isbrandt T."/>
            <person name="Kuo A."/>
            <person name="Sato A."/>
            <person name="Lyhne E.K."/>
            <person name="Kogle M.E."/>
            <person name="Wiebenga A."/>
            <person name="Kun R.S."/>
            <person name="Lubbers R.J."/>
            <person name="Makela M.R."/>
            <person name="Barry K."/>
            <person name="Chovatia M."/>
            <person name="Clum A."/>
            <person name="Daum C."/>
            <person name="Haridas S."/>
            <person name="He G."/>
            <person name="LaButti K."/>
            <person name="Lipzen A."/>
            <person name="Mondo S."/>
            <person name="Riley R."/>
            <person name="Salamov A."/>
            <person name="Simmons B.A."/>
            <person name="Magnuson J.K."/>
            <person name="Henrissat B."/>
            <person name="Mortensen U.H."/>
            <person name="Larsen T.O."/>
            <person name="Devries R.P."/>
            <person name="Grigoriev I.V."/>
            <person name="Machida M."/>
            <person name="Baker S.E."/>
            <person name="Andersen M.R."/>
        </authorList>
    </citation>
    <scope>NUCLEOTIDE SEQUENCE [LARGE SCALE GENOMIC DNA]</scope>
    <source>
        <strain evidence="1 2">CBS 117626</strain>
    </source>
</reference>
<gene>
    <name evidence="1" type="ORF">BDV40DRAFT_278193</name>
</gene>
<dbReference type="AlphaFoldDB" id="A0A5N6UFZ1"/>
<evidence type="ECO:0000313" key="1">
    <source>
        <dbReference type="EMBL" id="KAE8157490.1"/>
    </source>
</evidence>
<proteinExistence type="predicted"/>
<evidence type="ECO:0000313" key="2">
    <source>
        <dbReference type="Proteomes" id="UP000326950"/>
    </source>
</evidence>
<protein>
    <submittedName>
        <fullName evidence="1">Uncharacterized protein</fullName>
    </submittedName>
</protein>
<dbReference type="Proteomes" id="UP000326950">
    <property type="component" value="Unassembled WGS sequence"/>
</dbReference>
<name>A0A5N6UFZ1_ASPTM</name>